<dbReference type="AlphaFoldDB" id="A0AA95HC18"/>
<dbReference type="KEGG" id="tput:QJT81_16450"/>
<evidence type="ECO:0000313" key="1">
    <source>
        <dbReference type="EMBL" id="WGZ93385.1"/>
    </source>
</evidence>
<organism evidence="1">
    <name type="scientific">Candidatus Thiothrix putei</name>
    <dbReference type="NCBI Taxonomy" id="3080811"/>
    <lineage>
        <taxon>Bacteria</taxon>
        <taxon>Pseudomonadati</taxon>
        <taxon>Pseudomonadota</taxon>
        <taxon>Gammaproteobacteria</taxon>
        <taxon>Thiotrichales</taxon>
        <taxon>Thiotrichaceae</taxon>
        <taxon>Thiothrix</taxon>
    </lineage>
</organism>
<reference evidence="1" key="1">
    <citation type="journal article" date="2023" name="Int. J. Mol. Sci.">
        <title>Metagenomics Revealed a New Genus 'Candidatus Thiocaldithrix dubininis' gen. nov., sp. nov. and a New Species 'Candidatus Thiothrix putei' sp. nov. in the Family Thiotrichaceae, Some Members of Which Have Traits of Both Na+- and H+-Motive Energetics.</title>
        <authorList>
            <person name="Ravin N.V."/>
            <person name="Muntyan M.S."/>
            <person name="Smolyakov D.D."/>
            <person name="Rudenko T.S."/>
            <person name="Beletsky A.V."/>
            <person name="Mardanov A.V."/>
            <person name="Grabovich M.Y."/>
        </authorList>
    </citation>
    <scope>NUCLEOTIDE SEQUENCE</scope>
    <source>
        <strain evidence="1">GKL-02</strain>
    </source>
</reference>
<dbReference type="Proteomes" id="UP001301326">
    <property type="component" value="Chromosome"/>
</dbReference>
<name>A0AA95HC18_9GAMM</name>
<gene>
    <name evidence="1" type="ORF">QJT81_16450</name>
</gene>
<sequence length="199" mass="22252">MVNMPISDQQLSKEKKAKEVYTLINNTANQNTVIQGLGGILGTFTSVGADIYALKIYYGLWNSIREMYGYPEITSADVETIVTKIGKELVYDIAFDKVIGYIPLIGIATNIMCAKTLTWRLGILFGMLSARGSEVPDDSVNECVKLIRHIYPQNDMFTFKTPEEESVIQLITNVHGNTLVQFHKKVTMALEVMEDECVS</sequence>
<proteinExistence type="predicted"/>
<dbReference type="EMBL" id="CP124756">
    <property type="protein sequence ID" value="WGZ93385.1"/>
    <property type="molecule type" value="Genomic_DNA"/>
</dbReference>
<protein>
    <submittedName>
        <fullName evidence="1">Uncharacterized protein</fullName>
    </submittedName>
</protein>
<accession>A0AA95HC18</accession>
<reference evidence="1" key="2">
    <citation type="submission" date="2023-04" db="EMBL/GenBank/DDBJ databases">
        <authorList>
            <person name="Beletskiy A.V."/>
            <person name="Mardanov A.V."/>
            <person name="Ravin N.V."/>
        </authorList>
    </citation>
    <scope>NUCLEOTIDE SEQUENCE</scope>
    <source>
        <strain evidence="1">GKL-02</strain>
    </source>
</reference>